<name>A0ABT1WLC0_9LACT</name>
<reference evidence="3" key="2">
    <citation type="journal article" date="2023" name="Curr. Microbiol.">
        <title>Granulicatella seriolae sp. nov., a Novel Facultative Anaerobe Isolated from Yellowtail Marine Fish.</title>
        <authorList>
            <person name="Lee M."/>
            <person name="Choi Y.J."/>
            <person name="Farooq A."/>
            <person name="Jeong J.B."/>
            <person name="Jung M.Y."/>
        </authorList>
    </citation>
    <scope>NUCLEOTIDE SEQUENCE</scope>
    <source>
        <strain evidence="3">S8</strain>
    </source>
</reference>
<gene>
    <name evidence="3" type="ORF">NPA36_01915</name>
</gene>
<evidence type="ECO:0000313" key="3">
    <source>
        <dbReference type="EMBL" id="MCQ9209324.1"/>
    </source>
</evidence>
<dbReference type="PANTHER" id="PTHR33744:SF15">
    <property type="entry name" value="CARBOHYDRATE DIACID REGULATOR"/>
    <property type="match status" value="1"/>
</dbReference>
<comment type="caution">
    <text evidence="3">The sequence shown here is derived from an EMBL/GenBank/DDBJ whole genome shotgun (WGS) entry which is preliminary data.</text>
</comment>
<dbReference type="Gene3D" id="1.10.10.2840">
    <property type="entry name" value="PucR C-terminal helix-turn-helix domain"/>
    <property type="match status" value="1"/>
</dbReference>
<feature type="domain" description="PucR C-terminal helix-turn-helix" evidence="2">
    <location>
        <begin position="458"/>
        <end position="512"/>
    </location>
</feature>
<feature type="domain" description="Purine catabolism PurC-like" evidence="1">
    <location>
        <begin position="5"/>
        <end position="123"/>
    </location>
</feature>
<dbReference type="Pfam" id="PF13556">
    <property type="entry name" value="HTH_30"/>
    <property type="match status" value="1"/>
</dbReference>
<dbReference type="InterPro" id="IPR012914">
    <property type="entry name" value="PucR_dom"/>
</dbReference>
<dbReference type="Proteomes" id="UP001059480">
    <property type="component" value="Unassembled WGS sequence"/>
</dbReference>
<dbReference type="InterPro" id="IPR042070">
    <property type="entry name" value="PucR_C-HTH_sf"/>
</dbReference>
<keyword evidence="4" id="KW-1185">Reference proteome</keyword>
<protein>
    <submittedName>
        <fullName evidence="3">PucR family transcriptional regulator</fullName>
    </submittedName>
</protein>
<dbReference type="InterPro" id="IPR025736">
    <property type="entry name" value="PucR_C-HTH_dom"/>
</dbReference>
<organism evidence="3 4">
    <name type="scientific">Granulicatella seriolae</name>
    <dbReference type="NCBI Taxonomy" id="2967226"/>
    <lineage>
        <taxon>Bacteria</taxon>
        <taxon>Bacillati</taxon>
        <taxon>Bacillota</taxon>
        <taxon>Bacilli</taxon>
        <taxon>Lactobacillales</taxon>
        <taxon>Carnobacteriaceae</taxon>
        <taxon>Granulicatella</taxon>
    </lineage>
</organism>
<evidence type="ECO:0000259" key="2">
    <source>
        <dbReference type="Pfam" id="PF13556"/>
    </source>
</evidence>
<evidence type="ECO:0000259" key="1">
    <source>
        <dbReference type="Pfam" id="PF07905"/>
    </source>
</evidence>
<reference evidence="3" key="1">
    <citation type="submission" date="2022-07" db="EMBL/GenBank/DDBJ databases">
        <authorList>
            <person name="Jung M.-Y."/>
            <person name="Lee M."/>
        </authorList>
    </citation>
    <scope>NUCLEOTIDE SEQUENCE</scope>
    <source>
        <strain evidence="3">S8</strain>
    </source>
</reference>
<reference evidence="3" key="3">
    <citation type="journal article" date="2023" name="Microbiol. Resour. Announc.">
        <title>Draft Genome Sequence of Granulicatella sp. Strain S8, Isolated from a Marine Fish, Seriola quinqueradiata.</title>
        <authorList>
            <person name="Lee M."/>
            <person name="Farooq A."/>
            <person name="Jeong J.B."/>
            <person name="Jung M.Y."/>
        </authorList>
    </citation>
    <scope>NUCLEOTIDE SEQUENCE</scope>
    <source>
        <strain evidence="3">S8</strain>
    </source>
</reference>
<dbReference type="RefSeq" id="WP_256944428.1">
    <property type="nucleotide sequence ID" value="NZ_JANHNZ010000001.1"/>
</dbReference>
<dbReference type="PANTHER" id="PTHR33744">
    <property type="entry name" value="CARBOHYDRATE DIACID REGULATOR"/>
    <property type="match status" value="1"/>
</dbReference>
<sequence>MKIKELMALDLFKKSKLLTGDIGLENEVSSAMVLEAIDIEKWSKRNQLILTSFYAFQNVPEKEWDNFFEKTKEIGISGLVIKMDRLITMIPESLIDLCFQYEIPLIKIMADISYEKIMLTIYEPIIYAQGHLLRVYYNVRQRFAELGRNLQSFEQILDVVYQLMEAPCSLEIPGSNVSIHRGRRFENYVVTQSNYLKTNEFTKNSYERLLLLSPDHSQELVAYKTTIMTRTNDYCTLMVYQQHQEIRESHILILENAIDVIHEHLQLQYQIKKDRHTRLNNLADAILQNTPSNMDELNSLLDDANMNSYPYYQGVAFTRHKGDQVPLDKLMVKKISSLRKNTLFFEHYNYTIILYNLKERKSILTKKELQQLFTTEIPLSKGVTISLSQIKEKNQLKRIMFECLNSLRFNNKLHIGPIISFKDLGIFQYFMEDEHFERLEVLIPEELKLLQLNHYDFFETLYTFFKCGRNYKRTAELLFLHPKTVRYRLKRIEEILNIDLSNPIQLVNYEISTHLLKIKTKRENTL</sequence>
<dbReference type="Pfam" id="PF07905">
    <property type="entry name" value="PucR"/>
    <property type="match status" value="1"/>
</dbReference>
<dbReference type="InterPro" id="IPR051448">
    <property type="entry name" value="CdaR-like_regulators"/>
</dbReference>
<evidence type="ECO:0000313" key="4">
    <source>
        <dbReference type="Proteomes" id="UP001059480"/>
    </source>
</evidence>
<accession>A0ABT1WLC0</accession>
<dbReference type="EMBL" id="JANHNZ010000001">
    <property type="protein sequence ID" value="MCQ9209324.1"/>
    <property type="molecule type" value="Genomic_DNA"/>
</dbReference>
<proteinExistence type="predicted"/>